<evidence type="ECO:0000256" key="3">
    <source>
        <dbReference type="ARBA" id="ARBA00022448"/>
    </source>
</evidence>
<evidence type="ECO:0000313" key="10">
    <source>
        <dbReference type="Proteomes" id="UP000231292"/>
    </source>
</evidence>
<keyword evidence="6" id="KW-0472">Membrane</keyword>
<reference evidence="9 10" key="1">
    <citation type="submission" date="2017-09" db="EMBL/GenBank/DDBJ databases">
        <title>Depth-based differentiation of microbial function through sediment-hosted aquifers and enrichment of novel symbionts in the deep terrestrial subsurface.</title>
        <authorList>
            <person name="Probst A.J."/>
            <person name="Ladd B."/>
            <person name="Jarett J.K."/>
            <person name="Geller-Mcgrath D.E."/>
            <person name="Sieber C.M."/>
            <person name="Emerson J.B."/>
            <person name="Anantharaman K."/>
            <person name="Thomas B.C."/>
            <person name="Malmstrom R."/>
            <person name="Stieglmeier M."/>
            <person name="Klingl A."/>
            <person name="Woyke T."/>
            <person name="Ryan C.M."/>
            <person name="Banfield J.F."/>
        </authorList>
    </citation>
    <scope>NUCLEOTIDE SEQUENCE [LARGE SCALE GENOMIC DNA]</scope>
    <source>
        <strain evidence="9">CG23_combo_of_CG06-09_8_20_14_all_41_10</strain>
    </source>
</reference>
<name>A0A2G9YHW7_9BACT</name>
<sequence>MNEITIRATNKNSIIIILILVLFSFLISKGYCEESKAGTNISLSLKDSIVMAFKNNKDIQIQEEEINAAKANILAAYSQFLPKVNLDAGYTHSGAILQLALPESKKDPGIFGGYKNDNRLSVSIDESIYNGGANFANFKQAQLGLEVQEETLHARKLELEFEAKRLYYGLLLAYETERIAQQLVSQAQSHYEDVKNKFSQGTASKFDLLQSKVQVSKLMPELVKAKNAIDSIMADLKKLLSLKMQDYITVKEKLAYSPIEINEGEFLKNAYMNRPEMILKSLGINISKWQIEMAKAGGRLQVSAGLDYSYRSNNPGNMFNNRHSNWSAGFSVTIPVFDGFSTKAKVEEAKARYAQAGLDKENLSDQIAVDIKKACLDLNQALSIIDASKDNIEEAKEALKIAQVSFDNGEGTNIDILDTQVTLSQIEKNYSEGIYDYLMAKAFLERSVGQGFKGEEKNEKKD</sequence>
<evidence type="ECO:0000313" key="9">
    <source>
        <dbReference type="EMBL" id="PIP18752.1"/>
    </source>
</evidence>
<dbReference type="InterPro" id="IPR051906">
    <property type="entry name" value="TolC-like"/>
</dbReference>
<keyword evidence="4" id="KW-1134">Transmembrane beta strand</keyword>
<feature type="coiled-coil region" evidence="8">
    <location>
        <begin position="346"/>
        <end position="405"/>
    </location>
</feature>
<dbReference type="SUPFAM" id="SSF56954">
    <property type="entry name" value="Outer membrane efflux proteins (OEP)"/>
    <property type="match status" value="1"/>
</dbReference>
<comment type="similarity">
    <text evidence="2">Belongs to the outer membrane factor (OMF) (TC 1.B.17) family.</text>
</comment>
<dbReference type="PANTHER" id="PTHR30026">
    <property type="entry name" value="OUTER MEMBRANE PROTEIN TOLC"/>
    <property type="match status" value="1"/>
</dbReference>
<evidence type="ECO:0000256" key="5">
    <source>
        <dbReference type="ARBA" id="ARBA00022692"/>
    </source>
</evidence>
<dbReference type="InterPro" id="IPR003423">
    <property type="entry name" value="OMP_efflux"/>
</dbReference>
<accession>A0A2G9YHW7</accession>
<organism evidence="9 10">
    <name type="scientific">Candidatus Sherwoodlollariibacterium unditelluris</name>
    <dbReference type="NCBI Taxonomy" id="1974757"/>
    <lineage>
        <taxon>Bacteria</taxon>
        <taxon>Pseudomonadati</taxon>
        <taxon>Candidatus Omnitrophota</taxon>
        <taxon>Candidatus Sherwoodlollariibacterium</taxon>
    </lineage>
</organism>
<comment type="caution">
    <text evidence="9">The sequence shown here is derived from an EMBL/GenBank/DDBJ whole genome shotgun (WGS) entry which is preliminary data.</text>
</comment>
<keyword evidence="5" id="KW-0812">Transmembrane</keyword>
<keyword evidence="8" id="KW-0175">Coiled coil</keyword>
<evidence type="ECO:0000256" key="1">
    <source>
        <dbReference type="ARBA" id="ARBA00004442"/>
    </source>
</evidence>
<evidence type="ECO:0000256" key="2">
    <source>
        <dbReference type="ARBA" id="ARBA00007613"/>
    </source>
</evidence>
<keyword evidence="7" id="KW-0998">Cell outer membrane</keyword>
<dbReference type="GO" id="GO:0009279">
    <property type="term" value="C:cell outer membrane"/>
    <property type="evidence" value="ECO:0007669"/>
    <property type="project" value="UniProtKB-SubCell"/>
</dbReference>
<dbReference type="GO" id="GO:1990281">
    <property type="term" value="C:efflux pump complex"/>
    <property type="evidence" value="ECO:0007669"/>
    <property type="project" value="TreeGrafter"/>
</dbReference>
<protein>
    <recommendedName>
        <fullName evidence="11">Transporter</fullName>
    </recommendedName>
</protein>
<dbReference type="PANTHER" id="PTHR30026:SF20">
    <property type="entry name" value="OUTER MEMBRANE PROTEIN TOLC"/>
    <property type="match status" value="1"/>
</dbReference>
<keyword evidence="3" id="KW-0813">Transport</keyword>
<dbReference type="Gene3D" id="1.20.1600.10">
    <property type="entry name" value="Outer membrane efflux proteins (OEP)"/>
    <property type="match status" value="1"/>
</dbReference>
<dbReference type="GO" id="GO:0015562">
    <property type="term" value="F:efflux transmembrane transporter activity"/>
    <property type="evidence" value="ECO:0007669"/>
    <property type="project" value="InterPro"/>
</dbReference>
<evidence type="ECO:0000256" key="7">
    <source>
        <dbReference type="ARBA" id="ARBA00023237"/>
    </source>
</evidence>
<dbReference type="Pfam" id="PF02321">
    <property type="entry name" value="OEP"/>
    <property type="match status" value="2"/>
</dbReference>
<proteinExistence type="inferred from homology"/>
<evidence type="ECO:0000256" key="6">
    <source>
        <dbReference type="ARBA" id="ARBA00023136"/>
    </source>
</evidence>
<dbReference type="AlphaFoldDB" id="A0A2G9YHW7"/>
<evidence type="ECO:0000256" key="8">
    <source>
        <dbReference type="SAM" id="Coils"/>
    </source>
</evidence>
<evidence type="ECO:0000256" key="4">
    <source>
        <dbReference type="ARBA" id="ARBA00022452"/>
    </source>
</evidence>
<dbReference type="EMBL" id="PCRK01000167">
    <property type="protein sequence ID" value="PIP18752.1"/>
    <property type="molecule type" value="Genomic_DNA"/>
</dbReference>
<comment type="subcellular location">
    <subcellularLocation>
        <location evidence="1">Cell outer membrane</location>
    </subcellularLocation>
</comment>
<dbReference type="GO" id="GO:0015288">
    <property type="term" value="F:porin activity"/>
    <property type="evidence" value="ECO:0007669"/>
    <property type="project" value="TreeGrafter"/>
</dbReference>
<evidence type="ECO:0008006" key="11">
    <source>
        <dbReference type="Google" id="ProtNLM"/>
    </source>
</evidence>
<dbReference type="Proteomes" id="UP000231292">
    <property type="component" value="Unassembled WGS sequence"/>
</dbReference>
<gene>
    <name evidence="9" type="ORF">COX41_06385</name>
</gene>